<organism evidence="1 2">
    <name type="scientific">Ensete ventricosum</name>
    <name type="common">Abyssinian banana</name>
    <name type="synonym">Musa ensete</name>
    <dbReference type="NCBI Taxonomy" id="4639"/>
    <lineage>
        <taxon>Eukaryota</taxon>
        <taxon>Viridiplantae</taxon>
        <taxon>Streptophyta</taxon>
        <taxon>Embryophyta</taxon>
        <taxon>Tracheophyta</taxon>
        <taxon>Spermatophyta</taxon>
        <taxon>Magnoliopsida</taxon>
        <taxon>Liliopsida</taxon>
        <taxon>Zingiberales</taxon>
        <taxon>Musaceae</taxon>
        <taxon>Ensete</taxon>
    </lineage>
</organism>
<comment type="caution">
    <text evidence="1">The sequence shown here is derived from an EMBL/GenBank/DDBJ whole genome shotgun (WGS) entry which is preliminary data.</text>
</comment>
<name>A0AAV8QKI4_ENSVE</name>
<dbReference type="EMBL" id="JAQQAF010000006">
    <property type="protein sequence ID" value="KAJ8479081.1"/>
    <property type="molecule type" value="Genomic_DNA"/>
</dbReference>
<dbReference type="AlphaFoldDB" id="A0AAV8QKI4"/>
<keyword evidence="2" id="KW-1185">Reference proteome</keyword>
<accession>A0AAV8QKI4</accession>
<protein>
    <submittedName>
        <fullName evidence="1">Uncharacterized protein</fullName>
    </submittedName>
</protein>
<reference evidence="1 2" key="1">
    <citation type="submission" date="2022-12" db="EMBL/GenBank/DDBJ databases">
        <title>Chromosome-scale assembly of the Ensete ventricosum genome.</title>
        <authorList>
            <person name="Dussert Y."/>
            <person name="Stocks J."/>
            <person name="Wendawek A."/>
            <person name="Woldeyes F."/>
            <person name="Nichols R.A."/>
            <person name="Borrell J.S."/>
        </authorList>
    </citation>
    <scope>NUCLEOTIDE SEQUENCE [LARGE SCALE GENOMIC DNA]</scope>
    <source>
        <strain evidence="2">cv. Maze</strain>
        <tissue evidence="1">Seeds</tissue>
    </source>
</reference>
<dbReference type="Proteomes" id="UP001222027">
    <property type="component" value="Unassembled WGS sequence"/>
</dbReference>
<gene>
    <name evidence="1" type="ORF">OPV22_022808</name>
</gene>
<evidence type="ECO:0000313" key="2">
    <source>
        <dbReference type="Proteomes" id="UP001222027"/>
    </source>
</evidence>
<proteinExistence type="predicted"/>
<sequence length="132" mass="14399">MAAVGCRLDHHRLSRAIAFCSSEQAIDKAVRFVFRDCDPKKAPLLQPRKGMEYKSLALLAEFLNHGKKKTSLDFLIPVIGSVEKRATAARVWGSCGRGENRRSSHSNPAGDGERNLLVLIPRIRGTAAGSGD</sequence>
<evidence type="ECO:0000313" key="1">
    <source>
        <dbReference type="EMBL" id="KAJ8479081.1"/>
    </source>
</evidence>